<dbReference type="HAMAP" id="MF_00009">
    <property type="entry name" value="Endoribonucl_YbeY"/>
    <property type="match status" value="1"/>
</dbReference>
<evidence type="ECO:0000256" key="3">
    <source>
        <dbReference type="ARBA" id="ARBA00022722"/>
    </source>
</evidence>
<evidence type="ECO:0000256" key="6">
    <source>
        <dbReference type="ARBA" id="ARBA00022801"/>
    </source>
</evidence>
<name>A0A7S0GUX7_9EUKA</name>
<dbReference type="GO" id="GO:0004519">
    <property type="term" value="F:endonuclease activity"/>
    <property type="evidence" value="ECO:0007669"/>
    <property type="project" value="UniProtKB-KW"/>
</dbReference>
<organism evidence="8">
    <name type="scientific">Amorphochlora amoebiformis</name>
    <dbReference type="NCBI Taxonomy" id="1561963"/>
    <lineage>
        <taxon>Eukaryota</taxon>
        <taxon>Sar</taxon>
        <taxon>Rhizaria</taxon>
        <taxon>Cercozoa</taxon>
        <taxon>Chlorarachniophyceae</taxon>
        <taxon>Amorphochlora</taxon>
    </lineage>
</organism>
<sequence>MRSIFLFLTSTLAHPPPIRPLKFKGYGFKRVYVSGKKFLRGFAGGQGRIGQGGDEFRGIPYESIEIPEDHMGSLIRDAEKDTLPEGHVVLASTEGLEGKFGEGKTNLLVQETQEDAYSLLEASKIDSVELSLTLCDDDTIRGYNKEHRGIDKPTDVLSFPLQDDYMIGDLIISIDKAQSQADEREYGLRDEIRILMVHGLLHLLGYDHDKSEGDWKEMAEAERKLIDRLGWSGSGLVDLADIDAPHHDKYQ</sequence>
<dbReference type="NCBIfam" id="TIGR00043">
    <property type="entry name" value="rRNA maturation RNase YbeY"/>
    <property type="match status" value="1"/>
</dbReference>
<protein>
    <submittedName>
        <fullName evidence="8">Uncharacterized protein</fullName>
    </submittedName>
</protein>
<dbReference type="InterPro" id="IPR020549">
    <property type="entry name" value="YbeY_CS"/>
</dbReference>
<dbReference type="GO" id="GO:0046872">
    <property type="term" value="F:metal ion binding"/>
    <property type="evidence" value="ECO:0007669"/>
    <property type="project" value="UniProtKB-KW"/>
</dbReference>
<dbReference type="GO" id="GO:0004222">
    <property type="term" value="F:metalloendopeptidase activity"/>
    <property type="evidence" value="ECO:0007669"/>
    <property type="project" value="InterPro"/>
</dbReference>
<dbReference type="InterPro" id="IPR023091">
    <property type="entry name" value="MetalPrtase_cat_dom_sf_prd"/>
</dbReference>
<keyword evidence="6" id="KW-0378">Hydrolase</keyword>
<dbReference type="GO" id="GO:0006364">
    <property type="term" value="P:rRNA processing"/>
    <property type="evidence" value="ECO:0007669"/>
    <property type="project" value="InterPro"/>
</dbReference>
<dbReference type="PROSITE" id="PS01306">
    <property type="entry name" value="UPF0054"/>
    <property type="match status" value="1"/>
</dbReference>
<proteinExistence type="inferred from homology"/>
<evidence type="ECO:0000256" key="1">
    <source>
        <dbReference type="ARBA" id="ARBA00001947"/>
    </source>
</evidence>
<comment type="similarity">
    <text evidence="2">Belongs to the endoribonuclease YbeY family.</text>
</comment>
<dbReference type="EMBL" id="HBEM01007027">
    <property type="protein sequence ID" value="CAD8438427.1"/>
    <property type="molecule type" value="Transcribed_RNA"/>
</dbReference>
<keyword evidence="7" id="KW-0862">Zinc</keyword>
<evidence type="ECO:0000256" key="7">
    <source>
        <dbReference type="ARBA" id="ARBA00022833"/>
    </source>
</evidence>
<comment type="cofactor">
    <cofactor evidence="1">
        <name>Zn(2+)</name>
        <dbReference type="ChEBI" id="CHEBI:29105"/>
    </cofactor>
</comment>
<dbReference type="SUPFAM" id="SSF55486">
    <property type="entry name" value="Metalloproteases ('zincins'), catalytic domain"/>
    <property type="match status" value="1"/>
</dbReference>
<keyword evidence="3" id="KW-0540">Nuclease</keyword>
<keyword evidence="4" id="KW-0479">Metal-binding</keyword>
<evidence type="ECO:0000256" key="5">
    <source>
        <dbReference type="ARBA" id="ARBA00022759"/>
    </source>
</evidence>
<keyword evidence="5" id="KW-0255">Endonuclease</keyword>
<reference evidence="8" key="1">
    <citation type="submission" date="2021-01" db="EMBL/GenBank/DDBJ databases">
        <authorList>
            <person name="Corre E."/>
            <person name="Pelletier E."/>
            <person name="Niang G."/>
            <person name="Scheremetjew M."/>
            <person name="Finn R."/>
            <person name="Kale V."/>
            <person name="Holt S."/>
            <person name="Cochrane G."/>
            <person name="Meng A."/>
            <person name="Brown T."/>
            <person name="Cohen L."/>
        </authorList>
    </citation>
    <scope>NUCLEOTIDE SEQUENCE</scope>
    <source>
        <strain evidence="8">CCMP2058</strain>
    </source>
</reference>
<dbReference type="PANTHER" id="PTHR46986">
    <property type="entry name" value="ENDORIBONUCLEASE YBEY, CHLOROPLASTIC"/>
    <property type="match status" value="1"/>
</dbReference>
<evidence type="ECO:0000256" key="2">
    <source>
        <dbReference type="ARBA" id="ARBA00010875"/>
    </source>
</evidence>
<accession>A0A7S0GUX7</accession>
<dbReference type="Pfam" id="PF02130">
    <property type="entry name" value="YbeY"/>
    <property type="match status" value="1"/>
</dbReference>
<dbReference type="Gene3D" id="3.40.390.30">
    <property type="entry name" value="Metalloproteases ('zincins'), catalytic domain"/>
    <property type="match status" value="1"/>
</dbReference>
<dbReference type="AlphaFoldDB" id="A0A7S0GUX7"/>
<evidence type="ECO:0000313" key="8">
    <source>
        <dbReference type="EMBL" id="CAD8438427.1"/>
    </source>
</evidence>
<gene>
    <name evidence="8" type="ORF">LAMO00422_LOCUS4907</name>
</gene>
<evidence type="ECO:0000256" key="4">
    <source>
        <dbReference type="ARBA" id="ARBA00022723"/>
    </source>
</evidence>
<dbReference type="InterPro" id="IPR002036">
    <property type="entry name" value="YbeY"/>
</dbReference>
<dbReference type="PANTHER" id="PTHR46986:SF1">
    <property type="entry name" value="ENDORIBONUCLEASE YBEY, CHLOROPLASTIC"/>
    <property type="match status" value="1"/>
</dbReference>